<keyword evidence="2" id="KW-1185">Reference proteome</keyword>
<evidence type="ECO:0000313" key="1">
    <source>
        <dbReference type="EMBL" id="KAJ3666137.1"/>
    </source>
</evidence>
<dbReference type="AlphaFoldDB" id="A0AA38IYQ6"/>
<dbReference type="Proteomes" id="UP001168821">
    <property type="component" value="Unassembled WGS sequence"/>
</dbReference>
<accession>A0AA38IYQ6</accession>
<evidence type="ECO:0000313" key="2">
    <source>
        <dbReference type="Proteomes" id="UP001168821"/>
    </source>
</evidence>
<gene>
    <name evidence="1" type="ORF">Zmor_001591</name>
</gene>
<dbReference type="EMBL" id="JALNTZ010000001">
    <property type="protein sequence ID" value="KAJ3666137.1"/>
    <property type="molecule type" value="Genomic_DNA"/>
</dbReference>
<protein>
    <submittedName>
        <fullName evidence="1">Uncharacterized protein</fullName>
    </submittedName>
</protein>
<proteinExistence type="predicted"/>
<reference evidence="1" key="1">
    <citation type="journal article" date="2023" name="G3 (Bethesda)">
        <title>Whole genome assemblies of Zophobas morio and Tenebrio molitor.</title>
        <authorList>
            <person name="Kaur S."/>
            <person name="Stinson S.A."/>
            <person name="diCenzo G.C."/>
        </authorList>
    </citation>
    <scope>NUCLEOTIDE SEQUENCE</scope>
    <source>
        <strain evidence="1">QUZm001</strain>
    </source>
</reference>
<comment type="caution">
    <text evidence="1">The sequence shown here is derived from an EMBL/GenBank/DDBJ whole genome shotgun (WGS) entry which is preliminary data.</text>
</comment>
<organism evidence="1 2">
    <name type="scientific">Zophobas morio</name>
    <dbReference type="NCBI Taxonomy" id="2755281"/>
    <lineage>
        <taxon>Eukaryota</taxon>
        <taxon>Metazoa</taxon>
        <taxon>Ecdysozoa</taxon>
        <taxon>Arthropoda</taxon>
        <taxon>Hexapoda</taxon>
        <taxon>Insecta</taxon>
        <taxon>Pterygota</taxon>
        <taxon>Neoptera</taxon>
        <taxon>Endopterygota</taxon>
        <taxon>Coleoptera</taxon>
        <taxon>Polyphaga</taxon>
        <taxon>Cucujiformia</taxon>
        <taxon>Tenebrionidae</taxon>
        <taxon>Zophobas</taxon>
    </lineage>
</organism>
<name>A0AA38IYQ6_9CUCU</name>
<sequence length="133" mass="16009">MEQARQKQKKYYDRSTKERPILENLIYYQDKPGTRWKKGKIVKSLNDRSYLIQTEEGKTLRRNKQFLKRRREEIDIETNIENDIGTNEEQDRVQQHATLVVPIPPNNRISLQNRPHRTIKKNPKYFGPQFVNS</sequence>